<gene>
    <name evidence="2" type="ORF">NCS_11934</name>
</gene>
<dbReference type="RefSeq" id="WP_157927960.1">
    <property type="nucleotide sequence ID" value="NZ_LT841358.1"/>
</dbReference>
<organism evidence="2 3">
    <name type="scientific">Candidatus Nitrosotalea okcheonensis</name>
    <dbReference type="NCBI Taxonomy" id="1903276"/>
    <lineage>
        <taxon>Archaea</taxon>
        <taxon>Nitrososphaerota</taxon>
        <taxon>Nitrososphaeria</taxon>
        <taxon>Nitrosotaleales</taxon>
        <taxon>Nitrosotaleaceae</taxon>
        <taxon>Nitrosotalea</taxon>
    </lineage>
</organism>
<evidence type="ECO:0000313" key="2">
    <source>
        <dbReference type="EMBL" id="SMH72122.1"/>
    </source>
</evidence>
<dbReference type="AlphaFoldDB" id="A0A2H1FHF8"/>
<dbReference type="EMBL" id="LT841358">
    <property type="protein sequence ID" value="SMH72122.1"/>
    <property type="molecule type" value="Genomic_DNA"/>
</dbReference>
<evidence type="ECO:0000256" key="1">
    <source>
        <dbReference type="SAM" id="Phobius"/>
    </source>
</evidence>
<keyword evidence="3" id="KW-1185">Reference proteome</keyword>
<keyword evidence="1" id="KW-0472">Membrane</keyword>
<sequence length="84" mass="9597">MGTHNNIHVPKESWPAFMWYAIEFFIALGAGLGISLNSMDFFKKIGFDDSMTVWAFWGIVGVVFLAYYLIIRPIILKKPILSKI</sequence>
<name>A0A2H1FHF8_9ARCH</name>
<feature type="transmembrane region" description="Helical" evidence="1">
    <location>
        <begin position="54"/>
        <end position="75"/>
    </location>
</feature>
<feature type="transmembrane region" description="Helical" evidence="1">
    <location>
        <begin position="16"/>
        <end position="34"/>
    </location>
</feature>
<protein>
    <submittedName>
        <fullName evidence="2">Uncharacterized protein</fullName>
    </submittedName>
</protein>
<keyword evidence="1" id="KW-0812">Transmembrane</keyword>
<evidence type="ECO:0000313" key="3">
    <source>
        <dbReference type="Proteomes" id="UP000230607"/>
    </source>
</evidence>
<keyword evidence="1" id="KW-1133">Transmembrane helix</keyword>
<accession>A0A2H1FHF8</accession>
<proteinExistence type="predicted"/>
<reference evidence="3" key="1">
    <citation type="submission" date="2017-03" db="EMBL/GenBank/DDBJ databases">
        <authorList>
            <person name="Herbold C."/>
        </authorList>
    </citation>
    <scope>NUCLEOTIDE SEQUENCE [LARGE SCALE GENOMIC DNA]</scope>
</reference>
<dbReference type="OrthoDB" id="6896at2157"/>
<dbReference type="Proteomes" id="UP000230607">
    <property type="component" value="Chromosome 1"/>
</dbReference>